<evidence type="ECO:0000313" key="2">
    <source>
        <dbReference type="EMBL" id="KZX16920.1"/>
    </source>
</evidence>
<accession>A0A166ER47</accession>
<evidence type="ECO:0000313" key="3">
    <source>
        <dbReference type="Proteomes" id="UP000077275"/>
    </source>
</evidence>
<keyword evidence="3" id="KW-1185">Reference proteome</keyword>
<evidence type="ECO:0000256" key="1">
    <source>
        <dbReference type="SAM" id="Phobius"/>
    </source>
</evidence>
<dbReference type="RefSeq" id="WP_067258437.1">
    <property type="nucleotide sequence ID" value="NZ_LWMW01000084.1"/>
</dbReference>
<dbReference type="AlphaFoldDB" id="A0A166ER47"/>
<dbReference type="PATRIC" id="fig|47311.3.peg.545"/>
<protein>
    <submittedName>
        <fullName evidence="2">Uncharacterized protein</fullName>
    </submittedName>
</protein>
<dbReference type="EMBL" id="LWMW01000084">
    <property type="protein sequence ID" value="KZX16920.1"/>
    <property type="molecule type" value="Genomic_DNA"/>
</dbReference>
<name>A0A166ER47_9EURY</name>
<feature type="transmembrane region" description="Helical" evidence="1">
    <location>
        <begin position="7"/>
        <end position="32"/>
    </location>
</feature>
<keyword evidence="1" id="KW-0472">Membrane</keyword>
<dbReference type="Proteomes" id="UP000077275">
    <property type="component" value="Unassembled WGS sequence"/>
</dbReference>
<reference evidence="2 3" key="1">
    <citation type="submission" date="2016-04" db="EMBL/GenBank/DDBJ databases">
        <title>Genome sequence of Methanobrevibacter cuticularis DSM 11139.</title>
        <authorList>
            <person name="Poehlein A."/>
            <person name="Seedorf H."/>
            <person name="Daniel R."/>
        </authorList>
    </citation>
    <scope>NUCLEOTIDE SEQUENCE [LARGE SCALE GENOMIC DNA]</scope>
    <source>
        <strain evidence="2 3">DSM 11139</strain>
    </source>
</reference>
<gene>
    <name evidence="2" type="ORF">MBCUT_04710</name>
</gene>
<dbReference type="OrthoDB" id="77527at2157"/>
<keyword evidence="1" id="KW-0812">Transmembrane</keyword>
<proteinExistence type="predicted"/>
<keyword evidence="1" id="KW-1133">Transmembrane helix</keyword>
<organism evidence="2 3">
    <name type="scientific">Methanobrevibacter cuticularis</name>
    <dbReference type="NCBI Taxonomy" id="47311"/>
    <lineage>
        <taxon>Archaea</taxon>
        <taxon>Methanobacteriati</taxon>
        <taxon>Methanobacteriota</taxon>
        <taxon>Methanomada group</taxon>
        <taxon>Methanobacteria</taxon>
        <taxon>Methanobacteriales</taxon>
        <taxon>Methanobacteriaceae</taxon>
        <taxon>Methanobrevibacter</taxon>
    </lineage>
</organism>
<sequence>MSKKCRNISYLAVIVIIIAIIAMVIGFFYFGFGDNGIDSNTNSNETHDDDNFKLEGNEITINGLKTMIPNSYSNGTLKTSSGIETYGTYSTDAIYITVYDNSSKGDAVYQGDIDYFAYGIANKDNNPKRENITLDTHDILYVMQHSDTRGNYRLIFMKVNEKKVLIEWLGNEITPDIKNIVYSFYELN</sequence>
<comment type="caution">
    <text evidence="2">The sequence shown here is derived from an EMBL/GenBank/DDBJ whole genome shotgun (WGS) entry which is preliminary data.</text>
</comment>